<evidence type="ECO:0000313" key="3">
    <source>
        <dbReference type="Proteomes" id="UP001273209"/>
    </source>
</evidence>
<dbReference type="Proteomes" id="UP001273209">
    <property type="component" value="Unassembled WGS sequence"/>
</dbReference>
<feature type="transmembrane region" description="Helical" evidence="1">
    <location>
        <begin position="313"/>
        <end position="333"/>
    </location>
</feature>
<dbReference type="AlphaFoldDB" id="A0AAE1IA20"/>
<evidence type="ECO:0000313" key="2">
    <source>
        <dbReference type="EMBL" id="KAK4065908.1"/>
    </source>
</evidence>
<proteinExistence type="predicted"/>
<name>A0AAE1IA20_9HYPO</name>
<accession>A0AAE1IA20</accession>
<organism evidence="2 3">
    <name type="scientific">Trichoderma aggressivum f. europaeum</name>
    <dbReference type="NCBI Taxonomy" id="173218"/>
    <lineage>
        <taxon>Eukaryota</taxon>
        <taxon>Fungi</taxon>
        <taxon>Dikarya</taxon>
        <taxon>Ascomycota</taxon>
        <taxon>Pezizomycotina</taxon>
        <taxon>Sordariomycetes</taxon>
        <taxon>Hypocreomycetidae</taxon>
        <taxon>Hypocreales</taxon>
        <taxon>Hypocreaceae</taxon>
        <taxon>Trichoderma</taxon>
    </lineage>
</organism>
<keyword evidence="1" id="KW-0812">Transmembrane</keyword>
<dbReference type="EMBL" id="JAWRVG010000041">
    <property type="protein sequence ID" value="KAK4065908.1"/>
    <property type="molecule type" value="Genomic_DNA"/>
</dbReference>
<evidence type="ECO:0000256" key="1">
    <source>
        <dbReference type="SAM" id="Phobius"/>
    </source>
</evidence>
<feature type="transmembrane region" description="Helical" evidence="1">
    <location>
        <begin position="339"/>
        <end position="361"/>
    </location>
</feature>
<protein>
    <submittedName>
        <fullName evidence="2">Uncharacterized protein</fullName>
    </submittedName>
</protein>
<keyword evidence="1" id="KW-0472">Membrane</keyword>
<feature type="transmembrane region" description="Helical" evidence="1">
    <location>
        <begin position="204"/>
        <end position="227"/>
    </location>
</feature>
<dbReference type="RefSeq" id="XP_062752653.1">
    <property type="nucleotide sequence ID" value="XM_062903309.1"/>
</dbReference>
<feature type="transmembrane region" description="Helical" evidence="1">
    <location>
        <begin position="233"/>
        <end position="255"/>
    </location>
</feature>
<dbReference type="GeneID" id="87923214"/>
<sequence length="501" mass="55949">MEKHKTLVLPAKSKDLASSVIPASLSSAALPWSQGDVTPGLQTSSTVSFDPLAVLAVLWNPRASVSASRLYAQPHRSETKRLRWPHLMQIGAVTVPVSVLVGHFIRNYRSIHPGLEMFMGNVDNLNVKSTIGKVINLFPTLPLSGSESSFVDSLAFRPSVHPRNDIIIVSLLRPGRRALAEKYVVSESQHSNTRYRMKWLLGKTIFGLTELVMGLILAGGLIFSVLLNDIWGVVLFGCYLLHWLASTAVSFCQLVESDTWKAELNIRQDDDIVVAIYERPAGGWVIFKGTQETMERWARTSWWFAGEKLHNKLVHWSWMITGLMAALASLANMVNMTGYMQLGFLGILVYGSLAELWLTVVDQMFQPESMSFLGPYSTRTVAANDKKYKSIIQACLGVDDIHRLGSVPWTALGLLPNREPFLALEQVIRKLHNASCENGGVAEENCLEGALAEFDNSCKKLHQDEADYSRGIRNEVERVWRERIANQVMQQQEKEGKKISV</sequence>
<gene>
    <name evidence="2" type="ORF">Triagg1_8460</name>
</gene>
<comment type="caution">
    <text evidence="2">The sequence shown here is derived from an EMBL/GenBank/DDBJ whole genome shotgun (WGS) entry which is preliminary data.</text>
</comment>
<keyword evidence="3" id="KW-1185">Reference proteome</keyword>
<keyword evidence="1" id="KW-1133">Transmembrane helix</keyword>
<reference evidence="2" key="1">
    <citation type="submission" date="2023-11" db="EMBL/GenBank/DDBJ databases">
        <title>The genome sequences of three competitors of mushroom-forming fungi.</title>
        <authorList>
            <person name="Beijen E."/>
            <person name="Ohm R.A."/>
        </authorList>
    </citation>
    <scope>NUCLEOTIDE SEQUENCE</scope>
    <source>
        <strain evidence="2">CBS 100526</strain>
    </source>
</reference>